<gene>
    <name evidence="1" type="ORF">E2C01_081369</name>
</gene>
<name>A0A5B7J0Y3_PORTR</name>
<reference evidence="1 2" key="1">
    <citation type="submission" date="2019-05" db="EMBL/GenBank/DDBJ databases">
        <title>Another draft genome of Portunus trituberculatus and its Hox gene families provides insights of decapod evolution.</title>
        <authorList>
            <person name="Jeong J.-H."/>
            <person name="Song I."/>
            <person name="Kim S."/>
            <person name="Choi T."/>
            <person name="Kim D."/>
            <person name="Ryu S."/>
            <person name="Kim W."/>
        </authorList>
    </citation>
    <scope>NUCLEOTIDE SEQUENCE [LARGE SCALE GENOMIC DNA]</scope>
    <source>
        <tissue evidence="1">Muscle</tissue>
    </source>
</reference>
<dbReference type="OrthoDB" id="6366644at2759"/>
<keyword evidence="2" id="KW-1185">Reference proteome</keyword>
<protein>
    <submittedName>
        <fullName evidence="1">Uncharacterized protein</fullName>
    </submittedName>
</protein>
<proteinExistence type="predicted"/>
<sequence length="94" mass="10267">MIRRCMLERDHWRLVTLWLAGMTLVLVKQVVWPRIGQPVLLNSGSDPAMCVSLPQPYRGELGLAGSTDGGGGGGSWARLLGNKKKNVMESCEDT</sequence>
<evidence type="ECO:0000313" key="2">
    <source>
        <dbReference type="Proteomes" id="UP000324222"/>
    </source>
</evidence>
<dbReference type="AlphaFoldDB" id="A0A5B7J0Y3"/>
<organism evidence="1 2">
    <name type="scientific">Portunus trituberculatus</name>
    <name type="common">Swimming crab</name>
    <name type="synonym">Neptunus trituberculatus</name>
    <dbReference type="NCBI Taxonomy" id="210409"/>
    <lineage>
        <taxon>Eukaryota</taxon>
        <taxon>Metazoa</taxon>
        <taxon>Ecdysozoa</taxon>
        <taxon>Arthropoda</taxon>
        <taxon>Crustacea</taxon>
        <taxon>Multicrustacea</taxon>
        <taxon>Malacostraca</taxon>
        <taxon>Eumalacostraca</taxon>
        <taxon>Eucarida</taxon>
        <taxon>Decapoda</taxon>
        <taxon>Pleocyemata</taxon>
        <taxon>Brachyura</taxon>
        <taxon>Eubrachyura</taxon>
        <taxon>Portunoidea</taxon>
        <taxon>Portunidae</taxon>
        <taxon>Portuninae</taxon>
        <taxon>Portunus</taxon>
    </lineage>
</organism>
<dbReference type="Proteomes" id="UP000324222">
    <property type="component" value="Unassembled WGS sequence"/>
</dbReference>
<dbReference type="EMBL" id="VSRR010071814">
    <property type="protein sequence ID" value="MPC86538.1"/>
    <property type="molecule type" value="Genomic_DNA"/>
</dbReference>
<accession>A0A5B7J0Y3</accession>
<evidence type="ECO:0000313" key="1">
    <source>
        <dbReference type="EMBL" id="MPC86538.1"/>
    </source>
</evidence>
<comment type="caution">
    <text evidence="1">The sequence shown here is derived from an EMBL/GenBank/DDBJ whole genome shotgun (WGS) entry which is preliminary data.</text>
</comment>